<evidence type="ECO:0000256" key="1">
    <source>
        <dbReference type="SAM" id="Phobius"/>
    </source>
</evidence>
<keyword evidence="1" id="KW-1133">Transmembrane helix</keyword>
<feature type="transmembrane region" description="Helical" evidence="1">
    <location>
        <begin position="12"/>
        <end position="32"/>
    </location>
</feature>
<sequence>MAVSNFDPCLFLTFLAKVLIVFIYIHVVDYLCSTSSAAWKTSFFAAFNAKWSCVDGGLMMEMLGMKMTFTDTGMIRDCRMSQARLILRMLGRQGMVECTPCVTAMKPKLMLLLTDMQQL</sequence>
<comment type="caution">
    <text evidence="2">The sequence shown here is derived from an EMBL/GenBank/DDBJ whole genome shotgun (WGS) entry which is preliminary data.</text>
</comment>
<evidence type="ECO:0000313" key="2">
    <source>
        <dbReference type="EMBL" id="KAK3252289.1"/>
    </source>
</evidence>
<name>A0AAE0CDJ3_9CHLO</name>
<dbReference type="AlphaFoldDB" id="A0AAE0CDJ3"/>
<reference evidence="2 3" key="1">
    <citation type="journal article" date="2015" name="Genome Biol. Evol.">
        <title>Comparative Genomics of a Bacterivorous Green Alga Reveals Evolutionary Causalities and Consequences of Phago-Mixotrophic Mode of Nutrition.</title>
        <authorList>
            <person name="Burns J.A."/>
            <person name="Paasch A."/>
            <person name="Narechania A."/>
            <person name="Kim E."/>
        </authorList>
    </citation>
    <scope>NUCLEOTIDE SEQUENCE [LARGE SCALE GENOMIC DNA]</scope>
    <source>
        <strain evidence="2 3">PLY_AMNH</strain>
    </source>
</reference>
<dbReference type="Proteomes" id="UP001190700">
    <property type="component" value="Unassembled WGS sequence"/>
</dbReference>
<organism evidence="2 3">
    <name type="scientific">Cymbomonas tetramitiformis</name>
    <dbReference type="NCBI Taxonomy" id="36881"/>
    <lineage>
        <taxon>Eukaryota</taxon>
        <taxon>Viridiplantae</taxon>
        <taxon>Chlorophyta</taxon>
        <taxon>Pyramimonadophyceae</taxon>
        <taxon>Pyramimonadales</taxon>
        <taxon>Pyramimonadaceae</taxon>
        <taxon>Cymbomonas</taxon>
    </lineage>
</organism>
<accession>A0AAE0CDJ3</accession>
<dbReference type="EMBL" id="LGRX02025484">
    <property type="protein sequence ID" value="KAK3252289.1"/>
    <property type="molecule type" value="Genomic_DNA"/>
</dbReference>
<proteinExistence type="predicted"/>
<keyword evidence="3" id="KW-1185">Reference proteome</keyword>
<protein>
    <submittedName>
        <fullName evidence="2">Uncharacterized protein</fullName>
    </submittedName>
</protein>
<gene>
    <name evidence="2" type="ORF">CYMTET_38406</name>
</gene>
<evidence type="ECO:0000313" key="3">
    <source>
        <dbReference type="Proteomes" id="UP001190700"/>
    </source>
</evidence>
<keyword evidence="1" id="KW-0812">Transmembrane</keyword>
<keyword evidence="1" id="KW-0472">Membrane</keyword>